<proteinExistence type="predicted"/>
<dbReference type="GO" id="GO:0061630">
    <property type="term" value="F:ubiquitin protein ligase activity"/>
    <property type="evidence" value="ECO:0007669"/>
    <property type="project" value="UniProtKB-EC"/>
</dbReference>
<dbReference type="Pfam" id="PF13639">
    <property type="entry name" value="zf-RING_2"/>
    <property type="match status" value="1"/>
</dbReference>
<evidence type="ECO:0000256" key="8">
    <source>
        <dbReference type="PROSITE-ProRule" id="PRU00175"/>
    </source>
</evidence>
<dbReference type="InterPro" id="IPR013083">
    <property type="entry name" value="Znf_RING/FYVE/PHD"/>
</dbReference>
<evidence type="ECO:0000256" key="2">
    <source>
        <dbReference type="ARBA" id="ARBA00012483"/>
    </source>
</evidence>
<comment type="catalytic activity">
    <reaction evidence="1">
        <text>S-ubiquitinyl-[E2 ubiquitin-conjugating enzyme]-L-cysteine + [acceptor protein]-L-lysine = [E2 ubiquitin-conjugating enzyme]-L-cysteine + N(6)-ubiquitinyl-[acceptor protein]-L-lysine.</text>
        <dbReference type="EC" id="2.3.2.27"/>
    </reaction>
</comment>
<reference evidence="10 11" key="1">
    <citation type="journal article" date="2023" name="Hortic Res">
        <title>Pangenome of water caltrop reveals structural variations and asymmetric subgenome divergence after allopolyploidization.</title>
        <authorList>
            <person name="Zhang X."/>
            <person name="Chen Y."/>
            <person name="Wang L."/>
            <person name="Yuan Y."/>
            <person name="Fang M."/>
            <person name="Shi L."/>
            <person name="Lu R."/>
            <person name="Comes H.P."/>
            <person name="Ma Y."/>
            <person name="Chen Y."/>
            <person name="Huang G."/>
            <person name="Zhou Y."/>
            <person name="Zheng Z."/>
            <person name="Qiu Y."/>
        </authorList>
    </citation>
    <scope>NUCLEOTIDE SEQUENCE [LARGE SCALE GENOMIC DNA]</scope>
    <source>
        <strain evidence="10">F231</strain>
    </source>
</reference>
<comment type="caution">
    <text evidence="10">The sequence shown here is derived from an EMBL/GenBank/DDBJ whole genome shotgun (WGS) entry which is preliminary data.</text>
</comment>
<dbReference type="Proteomes" id="UP001346149">
    <property type="component" value="Unassembled WGS sequence"/>
</dbReference>
<dbReference type="InterPro" id="IPR045191">
    <property type="entry name" value="MBR1/2-like"/>
</dbReference>
<dbReference type="GO" id="GO:0005634">
    <property type="term" value="C:nucleus"/>
    <property type="evidence" value="ECO:0007669"/>
    <property type="project" value="TreeGrafter"/>
</dbReference>
<evidence type="ECO:0000256" key="3">
    <source>
        <dbReference type="ARBA" id="ARBA00022679"/>
    </source>
</evidence>
<keyword evidence="7" id="KW-0862">Zinc</keyword>
<feature type="domain" description="RING-type" evidence="9">
    <location>
        <begin position="476"/>
        <end position="517"/>
    </location>
</feature>
<dbReference type="SMART" id="SM00184">
    <property type="entry name" value="RING"/>
    <property type="match status" value="1"/>
</dbReference>
<keyword evidence="4" id="KW-0479">Metal-binding</keyword>
<keyword evidence="11" id="KW-1185">Reference proteome</keyword>
<dbReference type="PROSITE" id="PS50089">
    <property type="entry name" value="ZF_RING_2"/>
    <property type="match status" value="1"/>
</dbReference>
<evidence type="ECO:0000256" key="5">
    <source>
        <dbReference type="ARBA" id="ARBA00022771"/>
    </source>
</evidence>
<evidence type="ECO:0000313" key="11">
    <source>
        <dbReference type="Proteomes" id="UP001346149"/>
    </source>
</evidence>
<dbReference type="InterPro" id="IPR001841">
    <property type="entry name" value="Znf_RING"/>
</dbReference>
<keyword evidence="5 8" id="KW-0863">Zinc-finger</keyword>
<evidence type="ECO:0000256" key="1">
    <source>
        <dbReference type="ARBA" id="ARBA00000900"/>
    </source>
</evidence>
<dbReference type="SUPFAM" id="SSF57850">
    <property type="entry name" value="RING/U-box"/>
    <property type="match status" value="1"/>
</dbReference>
<dbReference type="Gene3D" id="3.30.40.10">
    <property type="entry name" value="Zinc/RING finger domain, C3HC4 (zinc finger)"/>
    <property type="match status" value="1"/>
</dbReference>
<dbReference type="GO" id="GO:0008270">
    <property type="term" value="F:zinc ion binding"/>
    <property type="evidence" value="ECO:0007669"/>
    <property type="project" value="UniProtKB-KW"/>
</dbReference>
<sequence length="528" mass="58376">MDQRKMPSNKECVDAELEIDGLNYIPEEPVIFFGPATNVHHCNMPFGSTSANINPHHLHDHNDNYVPYEMTQYSSFHPPTAGSNLGSSSSVPRMSSLPLNFGSTSQISSHGNLSIHEGAYREFGGSNFLDEVGCHFKMKPFESSPGNSCHYSDTSTSVSTNFMGPTDARHLNEPGIYHASASYGLPQFGENDNSIALDESSSRTVGVMSDTSGINSANLTHNYSNLMVQGGYRSNQSLQQGSSSWHVQQSSRSSIDRGTLGWSPPPAMPLMPANNVYGLPMEIWSQIIQRPLDPNGNRSFTNFPHFQYFNMQHYNVPHPSPPVCGIRARNGNLAFHAQALSPLQRAPSLNPYHSGLLDPYTFRPLQDNNSGIILDTTNLRPYNAPRLSVTAVDEVAIIDYDEGYGAGSHDHHRDMRLDIENMSYEELLALGELIGNVNAGLSEETITGQLKTRVWESSLSIKLEEIPCEDQEPVSCIICQDAYEDHDKIGVLECGHEYHVECLKKWLLVKNVCPICKSEAFPVNGDNL</sequence>
<dbReference type="AlphaFoldDB" id="A0AAN7LMB4"/>
<evidence type="ECO:0000256" key="4">
    <source>
        <dbReference type="ARBA" id="ARBA00022723"/>
    </source>
</evidence>
<dbReference type="EC" id="2.3.2.27" evidence="2"/>
<evidence type="ECO:0000259" key="9">
    <source>
        <dbReference type="PROSITE" id="PS50089"/>
    </source>
</evidence>
<accession>A0AAN7LMB4</accession>
<evidence type="ECO:0000256" key="6">
    <source>
        <dbReference type="ARBA" id="ARBA00022786"/>
    </source>
</evidence>
<evidence type="ECO:0000256" key="7">
    <source>
        <dbReference type="ARBA" id="ARBA00022833"/>
    </source>
</evidence>
<gene>
    <name evidence="10" type="ORF">SAY86_016704</name>
</gene>
<dbReference type="PANTHER" id="PTHR22937:SF222">
    <property type="entry name" value="RING-TYPE E3 UBIQUITIN TRANSFERASE"/>
    <property type="match status" value="1"/>
</dbReference>
<protein>
    <recommendedName>
        <fullName evidence="2">RING-type E3 ubiquitin transferase</fullName>
        <ecNumber evidence="2">2.3.2.27</ecNumber>
    </recommendedName>
</protein>
<keyword evidence="6" id="KW-0833">Ubl conjugation pathway</keyword>
<dbReference type="PANTHER" id="PTHR22937">
    <property type="entry name" value="E3 UBIQUITIN-PROTEIN LIGASE RNF165"/>
    <property type="match status" value="1"/>
</dbReference>
<evidence type="ECO:0000313" key="10">
    <source>
        <dbReference type="EMBL" id="KAK4782602.1"/>
    </source>
</evidence>
<organism evidence="10 11">
    <name type="scientific">Trapa natans</name>
    <name type="common">Water chestnut</name>
    <dbReference type="NCBI Taxonomy" id="22666"/>
    <lineage>
        <taxon>Eukaryota</taxon>
        <taxon>Viridiplantae</taxon>
        <taxon>Streptophyta</taxon>
        <taxon>Embryophyta</taxon>
        <taxon>Tracheophyta</taxon>
        <taxon>Spermatophyta</taxon>
        <taxon>Magnoliopsida</taxon>
        <taxon>eudicotyledons</taxon>
        <taxon>Gunneridae</taxon>
        <taxon>Pentapetalae</taxon>
        <taxon>rosids</taxon>
        <taxon>malvids</taxon>
        <taxon>Myrtales</taxon>
        <taxon>Lythraceae</taxon>
        <taxon>Trapa</taxon>
    </lineage>
</organism>
<name>A0AAN7LMB4_TRANT</name>
<dbReference type="EMBL" id="JAXQNO010000016">
    <property type="protein sequence ID" value="KAK4782602.1"/>
    <property type="molecule type" value="Genomic_DNA"/>
</dbReference>
<keyword evidence="3" id="KW-0808">Transferase</keyword>